<keyword evidence="1 2" id="KW-0238">DNA-binding</keyword>
<dbReference type="SUPFAM" id="SSF46689">
    <property type="entry name" value="Homeodomain-like"/>
    <property type="match status" value="1"/>
</dbReference>
<evidence type="ECO:0000256" key="2">
    <source>
        <dbReference type="PROSITE-ProRule" id="PRU00335"/>
    </source>
</evidence>
<sequence length="188" mass="21635">MVKTDGRTTRGQENKRQIVQALIALIREGHVSPTAEMVSARAGVGLRTVFRHFKDMETLYREITSEVDSIVAPVLATPLKGNTWQEKLMHAIERRADMFEKLAPIQAASLVHLHESEFLKNQQVRTVELQRHLLRAFLPAEVVKDKFLFEALDLILSFESWLRLRNDQQLSVKQAKKVLQRSVEQLLK</sequence>
<gene>
    <name evidence="4" type="ORF">RGQ30_17690</name>
</gene>
<dbReference type="PROSITE" id="PS50977">
    <property type="entry name" value="HTH_TETR_2"/>
    <property type="match status" value="1"/>
</dbReference>
<accession>A0AA86IZM6</accession>
<dbReference type="GO" id="GO:0003677">
    <property type="term" value="F:DNA binding"/>
    <property type="evidence" value="ECO:0007669"/>
    <property type="project" value="UniProtKB-UniRule"/>
</dbReference>
<name>A0AA86IZM6_9BURK</name>
<dbReference type="InterPro" id="IPR001647">
    <property type="entry name" value="HTH_TetR"/>
</dbReference>
<feature type="DNA-binding region" description="H-T-H motif" evidence="2">
    <location>
        <begin position="34"/>
        <end position="53"/>
    </location>
</feature>
<feature type="domain" description="HTH tetR-type" evidence="3">
    <location>
        <begin position="12"/>
        <end position="71"/>
    </location>
</feature>
<protein>
    <submittedName>
        <fullName evidence="4">TetR/AcrR family transcriptional regulator</fullName>
    </submittedName>
</protein>
<dbReference type="Gene3D" id="1.10.357.10">
    <property type="entry name" value="Tetracycline Repressor, domain 2"/>
    <property type="match status" value="1"/>
</dbReference>
<dbReference type="Proteomes" id="UP001329151">
    <property type="component" value="Chromosome"/>
</dbReference>
<organism evidence="4 5">
    <name type="scientific">Limnobacter thiooxidans</name>
    <dbReference type="NCBI Taxonomy" id="131080"/>
    <lineage>
        <taxon>Bacteria</taxon>
        <taxon>Pseudomonadati</taxon>
        <taxon>Pseudomonadota</taxon>
        <taxon>Betaproteobacteria</taxon>
        <taxon>Burkholderiales</taxon>
        <taxon>Burkholderiaceae</taxon>
        <taxon>Limnobacter</taxon>
    </lineage>
</organism>
<reference evidence="4 5" key="1">
    <citation type="submission" date="2023-10" db="EMBL/GenBank/DDBJ databases">
        <title>Complete Genome Sequence of Limnobacter thiooxidans CS-K2T, Isolated from freshwater lake sediments in Bavaria, Germany.</title>
        <authorList>
            <person name="Naruki M."/>
            <person name="Watanabe A."/>
            <person name="Warashina T."/>
            <person name="Morita T."/>
            <person name="Arakawa K."/>
        </authorList>
    </citation>
    <scope>NUCLEOTIDE SEQUENCE [LARGE SCALE GENOMIC DNA]</scope>
    <source>
        <strain evidence="4 5">CS-K2</strain>
    </source>
</reference>
<dbReference type="KEGG" id="lto:RGQ30_17690"/>
<dbReference type="InterPro" id="IPR009057">
    <property type="entry name" value="Homeodomain-like_sf"/>
</dbReference>
<evidence type="ECO:0000313" key="5">
    <source>
        <dbReference type="Proteomes" id="UP001329151"/>
    </source>
</evidence>
<proteinExistence type="predicted"/>
<evidence type="ECO:0000256" key="1">
    <source>
        <dbReference type="ARBA" id="ARBA00023125"/>
    </source>
</evidence>
<dbReference type="AlphaFoldDB" id="A0AA86IZM6"/>
<dbReference type="EMBL" id="AP028947">
    <property type="protein sequence ID" value="BET26268.1"/>
    <property type="molecule type" value="Genomic_DNA"/>
</dbReference>
<keyword evidence="5" id="KW-1185">Reference proteome</keyword>
<evidence type="ECO:0000313" key="4">
    <source>
        <dbReference type="EMBL" id="BET26268.1"/>
    </source>
</evidence>
<dbReference type="RefSeq" id="WP_130556246.1">
    <property type="nucleotide sequence ID" value="NZ_AP028947.1"/>
</dbReference>
<evidence type="ECO:0000259" key="3">
    <source>
        <dbReference type="PROSITE" id="PS50977"/>
    </source>
</evidence>